<dbReference type="EMBL" id="KY270848">
    <property type="protein sequence ID" value="ARO45620.1"/>
    <property type="molecule type" value="Genomic_DNA"/>
</dbReference>
<dbReference type="RefSeq" id="WP_172689388.1">
    <property type="nucleotide sequence ID" value="NZ_KY270848.1"/>
</dbReference>
<accession>A0A1W6QWP4</accession>
<sequence>MNYQRPLQRTAGPKKFSVGTHQAKITKVQKKKSRKDNDMFTIYLGGSNGERGVFYLTFGNEYTDENLSFLIASIEDNGVDIPDLDFGFNKDTFLFLHNKDVFIKVEMKPFNGELKESVTQFLTLDEFENSLPLEEAEVAWENE</sequence>
<proteinExistence type="predicted"/>
<name>A0A1W6QWP4_ENTFL</name>
<dbReference type="AlphaFoldDB" id="A0A1W6QWP4"/>
<organism evidence="1">
    <name type="scientific">Enterococcus faecalis</name>
    <name type="common">Streptococcus faecalis</name>
    <dbReference type="NCBI Taxonomy" id="1351"/>
    <lineage>
        <taxon>Bacteria</taxon>
        <taxon>Bacillati</taxon>
        <taxon>Bacillota</taxon>
        <taxon>Bacilli</taxon>
        <taxon>Lactobacillales</taxon>
        <taxon>Enterococcaceae</taxon>
        <taxon>Enterococcus</taxon>
    </lineage>
</organism>
<protein>
    <submittedName>
        <fullName evidence="1">Type III secretion system protein PrgE</fullName>
    </submittedName>
</protein>
<keyword evidence="1" id="KW-0614">Plasmid</keyword>
<geneLocation type="plasmid" evidence="1">
    <name>pGTC2</name>
</geneLocation>
<evidence type="ECO:0000313" key="1">
    <source>
        <dbReference type="EMBL" id="ARO45620.1"/>
    </source>
</evidence>
<reference evidence="1" key="1">
    <citation type="submission" date="2016-11" db="EMBL/GenBank/DDBJ databases">
        <title>Characterization of a Plasmid Isolated from Enterococcus faecalis found in the Fecal Material of a Blue Whale.</title>
        <authorList>
            <person name="McLaughlin R."/>
        </authorList>
    </citation>
    <scope>NUCLEOTIDE SEQUENCE</scope>
    <source>
        <strain evidence="1">2</strain>
        <plasmid evidence="1">pGTC2</plasmid>
    </source>
</reference>